<proteinExistence type="predicted"/>
<reference evidence="1 2" key="1">
    <citation type="submission" date="2016-09" db="EMBL/GenBank/DDBJ databases">
        <title>The draft genome of Dichanthelium oligosanthes: A C3 panicoid grass species.</title>
        <authorList>
            <person name="Studer A.J."/>
            <person name="Schnable J.C."/>
            <person name="Brutnell T.P."/>
        </authorList>
    </citation>
    <scope>NUCLEOTIDE SEQUENCE [LARGE SCALE GENOMIC DNA]</scope>
    <source>
        <strain evidence="2">cv. Kellogg 1175</strain>
        <tissue evidence="1">Leaf</tissue>
    </source>
</reference>
<dbReference type="EMBL" id="LWDX02055945">
    <property type="protein sequence ID" value="OEL18669.1"/>
    <property type="molecule type" value="Genomic_DNA"/>
</dbReference>
<sequence>MVTIPSSIRAPITWWSEQVTYMSTENPLVSDTNSKPMTGGPYPNKEITVYRSVTV</sequence>
<gene>
    <name evidence="1" type="ORF">BAE44_0020311</name>
</gene>
<comment type="caution">
    <text evidence="1">The sequence shown here is derived from an EMBL/GenBank/DDBJ whole genome shotgun (WGS) entry which is preliminary data.</text>
</comment>
<dbReference type="Proteomes" id="UP000095767">
    <property type="component" value="Unassembled WGS sequence"/>
</dbReference>
<accession>A0A1E5V0K5</accession>
<name>A0A1E5V0K5_9POAL</name>
<organism evidence="1 2">
    <name type="scientific">Dichanthelium oligosanthes</name>
    <dbReference type="NCBI Taxonomy" id="888268"/>
    <lineage>
        <taxon>Eukaryota</taxon>
        <taxon>Viridiplantae</taxon>
        <taxon>Streptophyta</taxon>
        <taxon>Embryophyta</taxon>
        <taxon>Tracheophyta</taxon>
        <taxon>Spermatophyta</taxon>
        <taxon>Magnoliopsida</taxon>
        <taxon>Liliopsida</taxon>
        <taxon>Poales</taxon>
        <taxon>Poaceae</taxon>
        <taxon>PACMAD clade</taxon>
        <taxon>Panicoideae</taxon>
        <taxon>Panicodae</taxon>
        <taxon>Paniceae</taxon>
        <taxon>Dichantheliinae</taxon>
        <taxon>Dichanthelium</taxon>
    </lineage>
</organism>
<evidence type="ECO:0000313" key="1">
    <source>
        <dbReference type="EMBL" id="OEL18669.1"/>
    </source>
</evidence>
<protein>
    <submittedName>
        <fullName evidence="1">Uncharacterized protein</fullName>
    </submittedName>
</protein>
<evidence type="ECO:0000313" key="2">
    <source>
        <dbReference type="Proteomes" id="UP000095767"/>
    </source>
</evidence>
<keyword evidence="2" id="KW-1185">Reference proteome</keyword>
<dbReference type="AlphaFoldDB" id="A0A1E5V0K5"/>